<proteinExistence type="predicted"/>
<dbReference type="VEuPathDB" id="ToxoDB:EMWEY_00054930"/>
<reference evidence="1" key="2">
    <citation type="submission" date="2013-10" db="EMBL/GenBank/DDBJ databases">
        <authorList>
            <person name="Aslett M."/>
        </authorList>
    </citation>
    <scope>NUCLEOTIDE SEQUENCE [LARGE SCALE GENOMIC DNA]</scope>
    <source>
        <strain evidence="1">Weybridge</strain>
    </source>
</reference>
<protein>
    <submittedName>
        <fullName evidence="1">Uncharacterized protein</fullName>
    </submittedName>
</protein>
<dbReference type="EMBL" id="HG720003">
    <property type="protein sequence ID" value="CDJ58975.1"/>
    <property type="molecule type" value="Genomic_DNA"/>
</dbReference>
<name>U6MBD3_EIMMA</name>
<feature type="non-terminal residue" evidence="1">
    <location>
        <position position="56"/>
    </location>
</feature>
<evidence type="ECO:0000313" key="2">
    <source>
        <dbReference type="Proteomes" id="UP000030763"/>
    </source>
</evidence>
<dbReference type="AlphaFoldDB" id="U6MBD3"/>
<dbReference type="Proteomes" id="UP000030763">
    <property type="component" value="Unassembled WGS sequence"/>
</dbReference>
<evidence type="ECO:0000313" key="1">
    <source>
        <dbReference type="EMBL" id="CDJ58975.1"/>
    </source>
</evidence>
<organism evidence="1 2">
    <name type="scientific">Eimeria maxima</name>
    <name type="common">Coccidian parasite</name>
    <dbReference type="NCBI Taxonomy" id="5804"/>
    <lineage>
        <taxon>Eukaryota</taxon>
        <taxon>Sar</taxon>
        <taxon>Alveolata</taxon>
        <taxon>Apicomplexa</taxon>
        <taxon>Conoidasida</taxon>
        <taxon>Coccidia</taxon>
        <taxon>Eucoccidiorida</taxon>
        <taxon>Eimeriorina</taxon>
        <taxon>Eimeriidae</taxon>
        <taxon>Eimeria</taxon>
    </lineage>
</organism>
<reference evidence="1" key="1">
    <citation type="submission" date="2013-10" db="EMBL/GenBank/DDBJ databases">
        <title>Genomic analysis of the causative agents of coccidiosis in chickens.</title>
        <authorList>
            <person name="Reid A.J."/>
            <person name="Blake D."/>
            <person name="Billington K."/>
            <person name="Browne H."/>
            <person name="Dunn M."/>
            <person name="Hung S."/>
            <person name="Kawahara F."/>
            <person name="Miranda-Saavedra D."/>
            <person name="Mourier T."/>
            <person name="Nagra H."/>
            <person name="Otto T.D."/>
            <person name="Rawlings N."/>
            <person name="Sanchez A."/>
            <person name="Sanders M."/>
            <person name="Subramaniam C."/>
            <person name="Tay Y."/>
            <person name="Dear P."/>
            <person name="Doerig C."/>
            <person name="Gruber A."/>
            <person name="Parkinson J."/>
            <person name="Shirley M."/>
            <person name="Wan K.L."/>
            <person name="Berriman M."/>
            <person name="Tomley F."/>
            <person name="Pain A."/>
        </authorList>
    </citation>
    <scope>NUCLEOTIDE SEQUENCE [LARGE SCALE GENOMIC DNA]</scope>
    <source>
        <strain evidence="1">Weybridge</strain>
    </source>
</reference>
<accession>U6MBD3</accession>
<gene>
    <name evidence="1" type="ORF">EMWEY_00054930</name>
</gene>
<sequence>MSAVKGASNVKVLLSFHYMDPSLPAAQSPLLQQAILLAQQEAEAKKEPLNLDLGSM</sequence>
<keyword evidence="2" id="KW-1185">Reference proteome</keyword>
<dbReference type="RefSeq" id="XP_013335623.1">
    <property type="nucleotide sequence ID" value="XM_013480169.1"/>
</dbReference>
<dbReference type="GeneID" id="25339479"/>